<reference evidence="1" key="2">
    <citation type="journal article" date="2015" name="Data Brief">
        <title>Shoot transcriptome of the giant reed, Arundo donax.</title>
        <authorList>
            <person name="Barrero R.A."/>
            <person name="Guerrero F.D."/>
            <person name="Moolhuijzen P."/>
            <person name="Goolsby J.A."/>
            <person name="Tidwell J."/>
            <person name="Bellgard S.E."/>
            <person name="Bellgard M.I."/>
        </authorList>
    </citation>
    <scope>NUCLEOTIDE SEQUENCE</scope>
    <source>
        <tissue evidence="1">Shoot tissue taken approximately 20 cm above the soil surface</tissue>
    </source>
</reference>
<dbReference type="EMBL" id="GBRH01281236">
    <property type="protein sequence ID" value="JAD16659.1"/>
    <property type="molecule type" value="Transcribed_RNA"/>
</dbReference>
<proteinExistence type="predicted"/>
<accession>A0A0A8XRW0</accession>
<sequence>MNRAKDSLHKRMSHSNAEILCSRVMSAHAKKMSETQIRRCQSSQNFPNDDSTASGYGIEIVSFEESASQEQENICNQRGEKL</sequence>
<dbReference type="AlphaFoldDB" id="A0A0A8XRW0"/>
<evidence type="ECO:0000313" key="1">
    <source>
        <dbReference type="EMBL" id="JAD16659.1"/>
    </source>
</evidence>
<protein>
    <submittedName>
        <fullName evidence="1">Uncharacterized protein</fullName>
    </submittedName>
</protein>
<name>A0A0A8XRW0_ARUDO</name>
<organism evidence="1">
    <name type="scientific">Arundo donax</name>
    <name type="common">Giant reed</name>
    <name type="synonym">Donax arundinaceus</name>
    <dbReference type="NCBI Taxonomy" id="35708"/>
    <lineage>
        <taxon>Eukaryota</taxon>
        <taxon>Viridiplantae</taxon>
        <taxon>Streptophyta</taxon>
        <taxon>Embryophyta</taxon>
        <taxon>Tracheophyta</taxon>
        <taxon>Spermatophyta</taxon>
        <taxon>Magnoliopsida</taxon>
        <taxon>Liliopsida</taxon>
        <taxon>Poales</taxon>
        <taxon>Poaceae</taxon>
        <taxon>PACMAD clade</taxon>
        <taxon>Arundinoideae</taxon>
        <taxon>Arundineae</taxon>
        <taxon>Arundo</taxon>
    </lineage>
</organism>
<reference evidence="1" key="1">
    <citation type="submission" date="2014-09" db="EMBL/GenBank/DDBJ databases">
        <authorList>
            <person name="Magalhaes I.L.F."/>
            <person name="Oliveira U."/>
            <person name="Santos F.R."/>
            <person name="Vidigal T.H.D.A."/>
            <person name="Brescovit A.D."/>
            <person name="Santos A.J."/>
        </authorList>
    </citation>
    <scope>NUCLEOTIDE SEQUENCE</scope>
    <source>
        <tissue evidence="1">Shoot tissue taken approximately 20 cm above the soil surface</tissue>
    </source>
</reference>